<reference evidence="2 4" key="1">
    <citation type="submission" date="2016-10" db="EMBL/GenBank/DDBJ databases">
        <authorList>
            <person name="Varghese N."/>
            <person name="Submissions S."/>
        </authorList>
    </citation>
    <scope>NUCLEOTIDE SEQUENCE [LARGE SCALE GENOMIC DNA]</scope>
    <source>
        <strain evidence="2 4">GMCC 1.11211</strain>
    </source>
</reference>
<dbReference type="EMBL" id="FOPW01000011">
    <property type="protein sequence ID" value="SFH67996.1"/>
    <property type="molecule type" value="Genomic_DNA"/>
</dbReference>
<evidence type="ECO:0000313" key="5">
    <source>
        <dbReference type="Proteomes" id="UP000297963"/>
    </source>
</evidence>
<evidence type="ECO:0000313" key="4">
    <source>
        <dbReference type="Proteomes" id="UP000199681"/>
    </source>
</evidence>
<dbReference type="STRING" id="995038.SAMN05216274_11173"/>
<reference evidence="3 5" key="2">
    <citation type="submission" date="2019-03" db="EMBL/GenBank/DDBJ databases">
        <title>Genomics of glacier-inhabiting Cryobacterium strains.</title>
        <authorList>
            <person name="Liu Q."/>
            <person name="Xin Y.-H."/>
        </authorList>
    </citation>
    <scope>NUCLEOTIDE SEQUENCE [LARGE SCALE GENOMIC DNA]</scope>
    <source>
        <strain evidence="3 5">Hh34</strain>
    </source>
</reference>
<feature type="domain" description="DUF6194" evidence="1">
    <location>
        <begin position="1"/>
        <end position="151"/>
    </location>
</feature>
<dbReference type="Proteomes" id="UP000297963">
    <property type="component" value="Unassembled WGS sequence"/>
</dbReference>
<name>A0A1I3C0Z8_9MICO</name>
<dbReference type="EMBL" id="SOFE01000012">
    <property type="protein sequence ID" value="TFB85701.1"/>
    <property type="molecule type" value="Genomic_DNA"/>
</dbReference>
<protein>
    <recommendedName>
        <fullName evidence="1">DUF6194 domain-containing protein</fullName>
    </recommendedName>
</protein>
<dbReference type="InterPro" id="IPR045676">
    <property type="entry name" value="DUF6194"/>
</dbReference>
<dbReference type="Proteomes" id="UP000199681">
    <property type="component" value="Unassembled WGS sequence"/>
</dbReference>
<dbReference type="AlphaFoldDB" id="A0A1I3C0Z8"/>
<accession>A0A1I3C0Z8</accession>
<sequence>MTLEQLLHTIRAFDNVFDLAPVEGSDAPEIAWGDHFFYYAPDANIPKSVQPYATIVTKDYPGDEHSRLNPIGRWRVSIQVGPAKFTALTGETTGDFSARDFSVADVIMPHPVYGALGWIAVVNPGPRTENTVIDLLHAAHDDARRRLIRRSSLTAEGESAADR</sequence>
<evidence type="ECO:0000313" key="2">
    <source>
        <dbReference type="EMBL" id="SFH67996.1"/>
    </source>
</evidence>
<comment type="caution">
    <text evidence="3">The sequence shown here is derived from an EMBL/GenBank/DDBJ whole genome shotgun (WGS) entry which is preliminary data.</text>
</comment>
<proteinExistence type="predicted"/>
<organism evidence="3 5">
    <name type="scientific">Cryobacterium levicorallinum</name>
    <dbReference type="NCBI Taxonomy" id="995038"/>
    <lineage>
        <taxon>Bacteria</taxon>
        <taxon>Bacillati</taxon>
        <taxon>Actinomycetota</taxon>
        <taxon>Actinomycetes</taxon>
        <taxon>Micrococcales</taxon>
        <taxon>Microbacteriaceae</taxon>
        <taxon>Cryobacterium</taxon>
    </lineage>
</organism>
<dbReference type="RefSeq" id="WP_092450886.1">
    <property type="nucleotide sequence ID" value="NZ_BKAC01000009.1"/>
</dbReference>
<dbReference type="Pfam" id="PF19694">
    <property type="entry name" value="DUF6194"/>
    <property type="match status" value="1"/>
</dbReference>
<evidence type="ECO:0000259" key="1">
    <source>
        <dbReference type="Pfam" id="PF19694"/>
    </source>
</evidence>
<keyword evidence="4" id="KW-1185">Reference proteome</keyword>
<evidence type="ECO:0000313" key="3">
    <source>
        <dbReference type="EMBL" id="TFB85701.1"/>
    </source>
</evidence>
<gene>
    <name evidence="3" type="ORF">E3O11_06955</name>
    <name evidence="2" type="ORF">SAMN05216274_11173</name>
</gene>